<evidence type="ECO:0000256" key="3">
    <source>
        <dbReference type="ARBA" id="ARBA00023054"/>
    </source>
</evidence>
<feature type="region of interest" description="Disordered" evidence="5">
    <location>
        <begin position="343"/>
        <end position="412"/>
    </location>
</feature>
<feature type="coiled-coil region" evidence="4">
    <location>
        <begin position="677"/>
        <end position="718"/>
    </location>
</feature>
<proteinExistence type="predicted"/>
<dbReference type="GO" id="GO:0005737">
    <property type="term" value="C:cytoplasm"/>
    <property type="evidence" value="ECO:0007669"/>
    <property type="project" value="UniProtKB-SubCell"/>
</dbReference>
<comment type="subcellular location">
    <subcellularLocation>
        <location evidence="1">Cytoplasm</location>
    </subcellularLocation>
</comment>
<feature type="region of interest" description="Disordered" evidence="5">
    <location>
        <begin position="471"/>
        <end position="529"/>
    </location>
</feature>
<feature type="compositionally biased region" description="Polar residues" evidence="5">
    <location>
        <begin position="503"/>
        <end position="526"/>
    </location>
</feature>
<dbReference type="Pfam" id="PF06818">
    <property type="entry name" value="Fez1"/>
    <property type="match status" value="1"/>
</dbReference>
<feature type="coiled-coil region" evidence="4">
    <location>
        <begin position="529"/>
        <end position="642"/>
    </location>
</feature>
<feature type="region of interest" description="Disordered" evidence="5">
    <location>
        <begin position="424"/>
        <end position="459"/>
    </location>
</feature>
<dbReference type="InterPro" id="IPR045329">
    <property type="entry name" value="LZTS"/>
</dbReference>
<reference evidence="6 7" key="1">
    <citation type="submission" date="2024-04" db="EMBL/GenBank/DDBJ databases">
        <authorList>
            <consortium name="Genoscope - CEA"/>
            <person name="William W."/>
        </authorList>
    </citation>
    <scope>NUCLEOTIDE SEQUENCE [LARGE SCALE GENOMIC DNA]</scope>
</reference>
<dbReference type="EMBL" id="CAXITT010000078">
    <property type="protein sequence ID" value="CAL1530940.1"/>
    <property type="molecule type" value="Genomic_DNA"/>
</dbReference>
<keyword evidence="2" id="KW-0963">Cytoplasm</keyword>
<evidence type="ECO:0000256" key="5">
    <source>
        <dbReference type="SAM" id="MobiDB-lite"/>
    </source>
</evidence>
<feature type="compositionally biased region" description="Polar residues" evidence="5">
    <location>
        <begin position="471"/>
        <end position="490"/>
    </location>
</feature>
<evidence type="ECO:0000256" key="1">
    <source>
        <dbReference type="ARBA" id="ARBA00004496"/>
    </source>
</evidence>
<dbReference type="Proteomes" id="UP001497497">
    <property type="component" value="Unassembled WGS sequence"/>
</dbReference>
<dbReference type="PANTHER" id="PTHR19354">
    <property type="entry name" value="ZIPPER PUTATIVE TUMOR SUPPRESSOR 2 HOMOLOG-LIKE PROTEIN-RELATED"/>
    <property type="match status" value="1"/>
</dbReference>
<comment type="caution">
    <text evidence="6">The sequence shown here is derived from an EMBL/GenBank/DDBJ whole genome shotgun (WGS) entry which is preliminary data.</text>
</comment>
<feature type="compositionally biased region" description="Polar residues" evidence="5">
    <location>
        <begin position="348"/>
        <end position="357"/>
    </location>
</feature>
<gene>
    <name evidence="6" type="ORF">GSLYS_00005065001</name>
</gene>
<evidence type="ECO:0000256" key="4">
    <source>
        <dbReference type="SAM" id="Coils"/>
    </source>
</evidence>
<sequence>MSTCVEFGHVLEMGEAENRDCVYSPASSYSTYSHEVKYIFEPVEDSNDEYSDYSHIPPRSKQQSYLSHTPRTLSASSQVSGKENLTPQRDDAALETSQQVMVSRTNSVMSSASRDRGPISPRMEEALYSTTQYGYGQRKPVIPQDHLTRERTYFSPNTEVPPYPYAKHSYPVWKNNNSINNAHPSQHPQGTLVKTSNFHPDYNRQNRSNSVNQGGQPNTFQNFHPLNNVHSNYHHYQQPQVQGNEPPYPLPPRYNHQHHMRRKTWSPPALKMSLLNAGSQVSRVCYSNDSLDFAEEAGMERKTQSLSEDLDVTPPRLAPISGVLAQKPGPNLIKPIAFKPVQAGSARSPVNQLNRRTSSGDDHIHGPQETPRPHTMKLGISMLGVRGSPDSQNSKSNPGAFNSMAKSHQHNLSGQQLVMNTHSYAEHSQHSSSHPSSVNSSHNSSQHNSSSGSHHNMSSSSYINIVSHSQHNLSGNSSHVSSTGDNSFTNEFPRASDRPDSVPSMNTSRVSSHTVEGVLQTPSPSDSGVGELEAILREKDAEINTLREVMDRNERAIFQVYEERRHVWLQDTQELRDDYERKLKVLSRKSYKTEQVLSLQVYKLQQEQKTLQEEKAKVTIERDHLKQQVEENQSEITQLRSRHDSLCAGNGAGGPIKSSDQESQALMEELALKNKELITVKSQLQSFEADMDRKNKEVSEKVREIAGKTEQLKSLKEELLRIKHPPAVTDASSQTHVPSEVAVSENMKPSMLGERDRTINGLQDELLDIKAQLAALKDEHEKEREQWLDEKNKVVRYQKQLQLNYVQMQRKNATLETEVQQLTLELENRDMKLIDLDEESMC</sequence>
<dbReference type="AlphaFoldDB" id="A0AAV2HB74"/>
<name>A0AAV2HB74_LYMST</name>
<accession>A0AAV2HB74</accession>
<evidence type="ECO:0000256" key="2">
    <source>
        <dbReference type="ARBA" id="ARBA00022490"/>
    </source>
</evidence>
<feature type="compositionally biased region" description="Low complexity" evidence="5">
    <location>
        <begin position="430"/>
        <end position="459"/>
    </location>
</feature>
<evidence type="ECO:0008006" key="8">
    <source>
        <dbReference type="Google" id="ProtNLM"/>
    </source>
</evidence>
<organism evidence="6 7">
    <name type="scientific">Lymnaea stagnalis</name>
    <name type="common">Great pond snail</name>
    <name type="synonym">Helix stagnalis</name>
    <dbReference type="NCBI Taxonomy" id="6523"/>
    <lineage>
        <taxon>Eukaryota</taxon>
        <taxon>Metazoa</taxon>
        <taxon>Spiralia</taxon>
        <taxon>Lophotrochozoa</taxon>
        <taxon>Mollusca</taxon>
        <taxon>Gastropoda</taxon>
        <taxon>Heterobranchia</taxon>
        <taxon>Euthyneura</taxon>
        <taxon>Panpulmonata</taxon>
        <taxon>Hygrophila</taxon>
        <taxon>Lymnaeoidea</taxon>
        <taxon>Lymnaeidae</taxon>
        <taxon>Lymnaea</taxon>
    </lineage>
</organism>
<feature type="region of interest" description="Disordered" evidence="5">
    <location>
        <begin position="47"/>
        <end position="95"/>
    </location>
</feature>
<feature type="compositionally biased region" description="Polar residues" evidence="5">
    <location>
        <begin position="60"/>
        <end position="87"/>
    </location>
</feature>
<feature type="region of interest" description="Disordered" evidence="5">
    <location>
        <begin position="197"/>
        <end position="230"/>
    </location>
</feature>
<keyword evidence="7" id="KW-1185">Reference proteome</keyword>
<evidence type="ECO:0000313" key="6">
    <source>
        <dbReference type="EMBL" id="CAL1530940.1"/>
    </source>
</evidence>
<dbReference type="PANTHER" id="PTHR19354:SF2">
    <property type="entry name" value="LEUCINE-RICH REPEAT-CONTAINING PROTEIN DDB_G0290503"/>
    <property type="match status" value="1"/>
</dbReference>
<evidence type="ECO:0000313" key="7">
    <source>
        <dbReference type="Proteomes" id="UP001497497"/>
    </source>
</evidence>
<protein>
    <recommendedName>
        <fullName evidence="8">Leucine zipper tumor suppressor 2 homolog</fullName>
    </recommendedName>
</protein>
<keyword evidence="3 4" id="KW-0175">Coiled coil</keyword>
<feature type="compositionally biased region" description="Polar residues" evidence="5">
    <location>
        <begin position="389"/>
        <end position="412"/>
    </location>
</feature>
<feature type="coiled-coil region" evidence="4">
    <location>
        <begin position="759"/>
        <end position="839"/>
    </location>
</feature>